<reference evidence="1 2" key="1">
    <citation type="submission" date="2019-01" db="EMBL/GenBank/DDBJ databases">
        <authorList>
            <person name="Sayadi A."/>
        </authorList>
    </citation>
    <scope>NUCLEOTIDE SEQUENCE [LARGE SCALE GENOMIC DNA]</scope>
</reference>
<gene>
    <name evidence="1" type="ORF">CALMAC_LOCUS6716</name>
</gene>
<dbReference type="AlphaFoldDB" id="A0A653C6T4"/>
<sequence length="49" mass="5386">MEQPREYNSVDDSEAMQSCFKDAVSSKVKELALGVYLAKASDSEKNTKG</sequence>
<accession>A0A653C6T4</accession>
<evidence type="ECO:0000313" key="1">
    <source>
        <dbReference type="EMBL" id="VEN43632.1"/>
    </source>
</evidence>
<dbReference type="Proteomes" id="UP000410492">
    <property type="component" value="Unassembled WGS sequence"/>
</dbReference>
<proteinExistence type="predicted"/>
<keyword evidence="2" id="KW-1185">Reference proteome</keyword>
<dbReference type="EMBL" id="CAACVG010007097">
    <property type="protein sequence ID" value="VEN43632.1"/>
    <property type="molecule type" value="Genomic_DNA"/>
</dbReference>
<organism evidence="1 2">
    <name type="scientific">Callosobruchus maculatus</name>
    <name type="common">Southern cowpea weevil</name>
    <name type="synonym">Pulse bruchid</name>
    <dbReference type="NCBI Taxonomy" id="64391"/>
    <lineage>
        <taxon>Eukaryota</taxon>
        <taxon>Metazoa</taxon>
        <taxon>Ecdysozoa</taxon>
        <taxon>Arthropoda</taxon>
        <taxon>Hexapoda</taxon>
        <taxon>Insecta</taxon>
        <taxon>Pterygota</taxon>
        <taxon>Neoptera</taxon>
        <taxon>Endopterygota</taxon>
        <taxon>Coleoptera</taxon>
        <taxon>Polyphaga</taxon>
        <taxon>Cucujiformia</taxon>
        <taxon>Chrysomeloidea</taxon>
        <taxon>Chrysomelidae</taxon>
        <taxon>Bruchinae</taxon>
        <taxon>Bruchini</taxon>
        <taxon>Callosobruchus</taxon>
    </lineage>
</organism>
<protein>
    <submittedName>
        <fullName evidence="1">Uncharacterized protein</fullName>
    </submittedName>
</protein>
<evidence type="ECO:0000313" key="2">
    <source>
        <dbReference type="Proteomes" id="UP000410492"/>
    </source>
</evidence>
<name>A0A653C6T4_CALMS</name>